<evidence type="ECO:0000313" key="2">
    <source>
        <dbReference type="EMBL" id="MBB5755242.1"/>
    </source>
</evidence>
<protein>
    <recommendedName>
        <fullName evidence="4">Stringent starvation protein B</fullName>
    </recommendedName>
</protein>
<dbReference type="Pfam" id="PF04386">
    <property type="entry name" value="SspB"/>
    <property type="match status" value="1"/>
</dbReference>
<feature type="compositionally biased region" description="Acidic residues" evidence="1">
    <location>
        <begin position="122"/>
        <end position="136"/>
    </location>
</feature>
<evidence type="ECO:0000256" key="1">
    <source>
        <dbReference type="SAM" id="MobiDB-lite"/>
    </source>
</evidence>
<organism evidence="2 3">
    <name type="scientific">Prosthecomicrobium pneumaticum</name>
    <dbReference type="NCBI Taxonomy" id="81895"/>
    <lineage>
        <taxon>Bacteria</taxon>
        <taxon>Pseudomonadati</taxon>
        <taxon>Pseudomonadota</taxon>
        <taxon>Alphaproteobacteria</taxon>
        <taxon>Hyphomicrobiales</taxon>
        <taxon>Kaistiaceae</taxon>
        <taxon>Prosthecomicrobium</taxon>
    </lineage>
</organism>
<evidence type="ECO:0000313" key="3">
    <source>
        <dbReference type="Proteomes" id="UP000523821"/>
    </source>
</evidence>
<dbReference type="SUPFAM" id="SSF101738">
    <property type="entry name" value="SspB-like"/>
    <property type="match status" value="1"/>
</dbReference>
<dbReference type="InterPro" id="IPR007481">
    <property type="entry name" value="SspB"/>
</dbReference>
<evidence type="ECO:0008006" key="4">
    <source>
        <dbReference type="Google" id="ProtNLM"/>
    </source>
</evidence>
<reference evidence="2 3" key="1">
    <citation type="submission" date="2020-08" db="EMBL/GenBank/DDBJ databases">
        <title>Genomic Encyclopedia of Type Strains, Phase IV (KMG-IV): sequencing the most valuable type-strain genomes for metagenomic binning, comparative biology and taxonomic classification.</title>
        <authorList>
            <person name="Goeker M."/>
        </authorList>
    </citation>
    <scope>NUCLEOTIDE SEQUENCE [LARGE SCALE GENOMIC DNA]</scope>
    <source>
        <strain evidence="2 3">DSM 16268</strain>
    </source>
</reference>
<feature type="region of interest" description="Disordered" evidence="1">
    <location>
        <begin position="122"/>
        <end position="164"/>
    </location>
</feature>
<sequence>MAEDLIRYDILAQDALRGVIRKVLAEVARTGLPGDHHFYITFDTRAPGVRLSTRLAAQHPQDMTIVLQHQFWDLAVTEHAFEVGLSFHGVPERLLIPFTAIKAFLDPSVEFGLQFEVGKSEAEEEGDGLMQDEAETEPVLLDAPREPEPVEPAPRAEPAAAGSAEVVRLDAFRKKN</sequence>
<dbReference type="AlphaFoldDB" id="A0A7W9L453"/>
<dbReference type="InterPro" id="IPR036760">
    <property type="entry name" value="SspB-like_sf"/>
</dbReference>
<proteinExistence type="predicted"/>
<name>A0A7W9L453_9HYPH</name>
<keyword evidence="3" id="KW-1185">Reference proteome</keyword>
<gene>
    <name evidence="2" type="ORF">GGQ63_004344</name>
</gene>
<dbReference type="Proteomes" id="UP000523821">
    <property type="component" value="Unassembled WGS sequence"/>
</dbReference>
<dbReference type="EMBL" id="JACHOO010000016">
    <property type="protein sequence ID" value="MBB5755242.1"/>
    <property type="molecule type" value="Genomic_DNA"/>
</dbReference>
<comment type="caution">
    <text evidence="2">The sequence shown here is derived from an EMBL/GenBank/DDBJ whole genome shotgun (WGS) entry which is preliminary data.</text>
</comment>
<accession>A0A7W9L453</accession>
<dbReference type="RefSeq" id="WP_183858675.1">
    <property type="nucleotide sequence ID" value="NZ_JACHOO010000016.1"/>
</dbReference>
<dbReference type="Gene3D" id="2.30.30.220">
    <property type="entry name" value="SspB-like"/>
    <property type="match status" value="1"/>
</dbReference>